<feature type="domain" description="FPG-type" evidence="16">
    <location>
        <begin position="240"/>
        <end position="274"/>
    </location>
</feature>
<keyword evidence="6 15" id="KW-0863">Zinc-finger</keyword>
<dbReference type="InterPro" id="IPR015886">
    <property type="entry name" value="H2TH_FPG"/>
</dbReference>
<comment type="similarity">
    <text evidence="2 15">Belongs to the FPG family.</text>
</comment>
<evidence type="ECO:0000256" key="7">
    <source>
        <dbReference type="ARBA" id="ARBA00022801"/>
    </source>
</evidence>
<dbReference type="InterPro" id="IPR000214">
    <property type="entry name" value="Znf_DNA_glyclase/AP_lyase"/>
</dbReference>
<dbReference type="PROSITE" id="PS51068">
    <property type="entry name" value="FPG_CAT"/>
    <property type="match status" value="1"/>
</dbReference>
<dbReference type="Gene3D" id="3.20.190.10">
    <property type="entry name" value="MutM-like, N-terminal"/>
    <property type="match status" value="1"/>
</dbReference>
<keyword evidence="9 15" id="KW-0238">DNA-binding</keyword>
<dbReference type="PROSITE" id="PS51066">
    <property type="entry name" value="ZF_FPG_2"/>
    <property type="match status" value="1"/>
</dbReference>
<feature type="active site" description="Proton donor; for beta-elimination activity" evidence="15">
    <location>
        <position position="59"/>
    </location>
</feature>
<dbReference type="HAMAP" id="MF_00103">
    <property type="entry name" value="Fapy_DNA_glycosyl"/>
    <property type="match status" value="1"/>
</dbReference>
<evidence type="ECO:0000256" key="14">
    <source>
        <dbReference type="ARBA" id="ARBA00044632"/>
    </source>
</evidence>
<dbReference type="InterPro" id="IPR012319">
    <property type="entry name" value="FPG_cat"/>
</dbReference>
<accession>A0A932GN32</accession>
<comment type="catalytic activity">
    <reaction evidence="1 15">
        <text>Hydrolysis of DNA containing ring-opened 7-methylguanine residues, releasing 2,6-diamino-4-hydroxy-5-(N-methyl)formamidopyrimidine.</text>
        <dbReference type="EC" id="3.2.2.23"/>
    </reaction>
</comment>
<dbReference type="InterPro" id="IPR010979">
    <property type="entry name" value="Ribosomal_uS13-like_H2TH"/>
</dbReference>
<keyword evidence="13 15" id="KW-0326">Glycosidase</keyword>
<evidence type="ECO:0000256" key="8">
    <source>
        <dbReference type="ARBA" id="ARBA00022833"/>
    </source>
</evidence>
<dbReference type="SMART" id="SM01232">
    <property type="entry name" value="H2TH"/>
    <property type="match status" value="1"/>
</dbReference>
<evidence type="ECO:0000256" key="11">
    <source>
        <dbReference type="ARBA" id="ARBA00023239"/>
    </source>
</evidence>
<dbReference type="EC" id="4.2.99.18" evidence="15"/>
<dbReference type="EMBL" id="JACPSX010000061">
    <property type="protein sequence ID" value="MBI3014181.1"/>
    <property type="molecule type" value="Genomic_DNA"/>
</dbReference>
<comment type="caution">
    <text evidence="18">The sequence shown here is derived from an EMBL/GenBank/DDBJ whole genome shotgun (WGS) entry which is preliminary data.</text>
</comment>
<dbReference type="GO" id="GO:0006284">
    <property type="term" value="P:base-excision repair"/>
    <property type="evidence" value="ECO:0007669"/>
    <property type="project" value="InterPro"/>
</dbReference>
<dbReference type="Pfam" id="PF06827">
    <property type="entry name" value="zf-FPG_IleRS"/>
    <property type="match status" value="1"/>
</dbReference>
<feature type="active site" description="Proton donor; for delta-elimination activity" evidence="15">
    <location>
        <position position="264"/>
    </location>
</feature>
<feature type="active site" description="Proton donor" evidence="15">
    <location>
        <position position="3"/>
    </location>
</feature>
<evidence type="ECO:0000256" key="15">
    <source>
        <dbReference type="HAMAP-Rule" id="MF_00103"/>
    </source>
</evidence>
<evidence type="ECO:0000313" key="19">
    <source>
        <dbReference type="Proteomes" id="UP000741360"/>
    </source>
</evidence>
<dbReference type="EC" id="3.2.2.23" evidence="15"/>
<name>A0A932GN32_UNCTE</name>
<reference evidence="18" key="1">
    <citation type="submission" date="2020-07" db="EMBL/GenBank/DDBJ databases">
        <title>Huge and variable diversity of episymbiotic CPR bacteria and DPANN archaea in groundwater ecosystems.</title>
        <authorList>
            <person name="He C.Y."/>
            <person name="Keren R."/>
            <person name="Whittaker M."/>
            <person name="Farag I.F."/>
            <person name="Doudna J."/>
            <person name="Cate J.H.D."/>
            <person name="Banfield J.F."/>
        </authorList>
    </citation>
    <scope>NUCLEOTIDE SEQUENCE</scope>
    <source>
        <strain evidence="18">NC_groundwater_717_Ag_S-0.2um_59_8</strain>
    </source>
</reference>
<evidence type="ECO:0000256" key="12">
    <source>
        <dbReference type="ARBA" id="ARBA00023268"/>
    </source>
</evidence>
<dbReference type="Pfam" id="PF01149">
    <property type="entry name" value="Fapy_DNA_glyco"/>
    <property type="match status" value="1"/>
</dbReference>
<comment type="subunit">
    <text evidence="3 15">Monomer.</text>
</comment>
<dbReference type="SMART" id="SM00898">
    <property type="entry name" value="Fapy_DNA_glyco"/>
    <property type="match status" value="1"/>
</dbReference>
<dbReference type="GO" id="GO:0034039">
    <property type="term" value="F:8-oxo-7,8-dihydroguanine DNA N-glycosylase activity"/>
    <property type="evidence" value="ECO:0007669"/>
    <property type="project" value="TreeGrafter"/>
</dbReference>
<dbReference type="PANTHER" id="PTHR22993:SF9">
    <property type="entry name" value="FORMAMIDOPYRIMIDINE-DNA GLYCOSYLASE"/>
    <property type="match status" value="1"/>
</dbReference>
<dbReference type="NCBIfam" id="TIGR00577">
    <property type="entry name" value="fpg"/>
    <property type="match status" value="1"/>
</dbReference>
<comment type="function">
    <text evidence="15">Involved in base excision repair of DNA damaged by oxidation or by mutagenic agents. Acts as DNA glycosylase that recognizes and removes damaged bases. Has a preference for oxidized purines, such as 7,8-dihydro-8-oxoguanine (8-oxoG). Has AP (apurinic/apyrimidinic) lyase activity and introduces nicks in the DNA strand. Cleaves the DNA backbone by beta-delta elimination to generate a single-strand break at the site of the removed base with both 3'- and 5'-phosphates.</text>
</comment>
<evidence type="ECO:0000256" key="9">
    <source>
        <dbReference type="ARBA" id="ARBA00023125"/>
    </source>
</evidence>
<keyword evidence="12 15" id="KW-0511">Multifunctional enzyme</keyword>
<dbReference type="Pfam" id="PF06831">
    <property type="entry name" value="H2TH"/>
    <property type="match status" value="1"/>
</dbReference>
<keyword evidence="10 15" id="KW-0234">DNA repair</keyword>
<dbReference type="GO" id="GO:0003684">
    <property type="term" value="F:damaged DNA binding"/>
    <property type="evidence" value="ECO:0007669"/>
    <property type="project" value="InterPro"/>
</dbReference>
<dbReference type="GO" id="GO:0140078">
    <property type="term" value="F:class I DNA-(apurinic or apyrimidinic site) endonuclease activity"/>
    <property type="evidence" value="ECO:0007669"/>
    <property type="project" value="UniProtKB-EC"/>
</dbReference>
<dbReference type="SUPFAM" id="SSF81624">
    <property type="entry name" value="N-terminal domain of MutM-like DNA repair proteins"/>
    <property type="match status" value="1"/>
</dbReference>
<comment type="caution">
    <text evidence="15">Lacks conserved residue(s) required for the propagation of feature annotation.</text>
</comment>
<evidence type="ECO:0000256" key="6">
    <source>
        <dbReference type="ARBA" id="ARBA00022771"/>
    </source>
</evidence>
<dbReference type="InterPro" id="IPR010663">
    <property type="entry name" value="Znf_FPG/IleRS"/>
</dbReference>
<evidence type="ECO:0000259" key="17">
    <source>
        <dbReference type="PROSITE" id="PS51068"/>
    </source>
</evidence>
<protein>
    <recommendedName>
        <fullName evidence="15">Formamidopyrimidine-DNA glycosylase</fullName>
        <shortName evidence="15">Fapy-DNA glycosylase</shortName>
        <ecNumber evidence="15">3.2.2.23</ecNumber>
    </recommendedName>
    <alternativeName>
        <fullName evidence="15">DNA-(apurinic or apyrimidinic site) lyase MutM</fullName>
        <shortName evidence="15">AP lyase MutM</shortName>
        <ecNumber evidence="15">4.2.99.18</ecNumber>
    </alternativeName>
</protein>
<dbReference type="CDD" id="cd08966">
    <property type="entry name" value="EcFpg-like_N"/>
    <property type="match status" value="1"/>
</dbReference>
<feature type="binding site" evidence="15">
    <location>
        <position position="112"/>
    </location>
    <ligand>
        <name>DNA</name>
        <dbReference type="ChEBI" id="CHEBI:16991"/>
    </ligand>
</feature>
<feature type="binding site" evidence="15">
    <location>
        <position position="155"/>
    </location>
    <ligand>
        <name>DNA</name>
        <dbReference type="ChEBI" id="CHEBI:16991"/>
    </ligand>
</feature>
<comment type="cofactor">
    <cofactor evidence="15">
        <name>Zn(2+)</name>
        <dbReference type="ChEBI" id="CHEBI:29105"/>
    </cofactor>
    <text evidence="15">Binds 1 zinc ion per subunit.</text>
</comment>
<dbReference type="FunFam" id="1.10.8.50:FF:000003">
    <property type="entry name" value="Formamidopyrimidine-DNA glycosylase"/>
    <property type="match status" value="1"/>
</dbReference>
<keyword evidence="8 15" id="KW-0862">Zinc</keyword>
<dbReference type="InterPro" id="IPR015887">
    <property type="entry name" value="DNA_glyclase_Znf_dom_DNA_BS"/>
</dbReference>
<organism evidence="18 19">
    <name type="scientific">Tectimicrobiota bacterium</name>
    <dbReference type="NCBI Taxonomy" id="2528274"/>
    <lineage>
        <taxon>Bacteria</taxon>
        <taxon>Pseudomonadati</taxon>
        <taxon>Nitrospinota/Tectimicrobiota group</taxon>
        <taxon>Candidatus Tectimicrobiota</taxon>
    </lineage>
</organism>
<dbReference type="Gene3D" id="1.10.8.50">
    <property type="match status" value="1"/>
</dbReference>
<dbReference type="PROSITE" id="PS01242">
    <property type="entry name" value="ZF_FPG_1"/>
    <property type="match status" value="1"/>
</dbReference>
<dbReference type="SUPFAM" id="SSF46946">
    <property type="entry name" value="S13-like H2TH domain"/>
    <property type="match status" value="1"/>
</dbReference>
<evidence type="ECO:0000256" key="2">
    <source>
        <dbReference type="ARBA" id="ARBA00009409"/>
    </source>
</evidence>
<sequence length="274" mass="31105">MPELPEVETVRRTLLPLVTGRKIMGLTVLQRELRRPVHPSRLKRQVVGRRLETVERRGKYLLFSLNSPQVLVLHLGMTGRLRVVSSQAPVHPYDCLLFHLSGGKDLRYEDKRRFGLVFAASGKTLARDPSFRNMGPEPLGDSMPEDYLWVRSRGRHLPVKNFLMDGRVIAGIGNIYANEALFAARIRPNRAVSRLSKATFARLTESLRAILRDAIAQRGTSFSDYRDGNGQPGDFQIRLRVYGKEGKPCSNCSTRIRRIVQAGRSSFFCPFCQR</sequence>
<evidence type="ECO:0000256" key="1">
    <source>
        <dbReference type="ARBA" id="ARBA00001668"/>
    </source>
</evidence>
<gene>
    <name evidence="15 18" type="primary">mutM</name>
    <name evidence="15" type="synonym">fpg</name>
    <name evidence="18" type="ORF">HYY65_03735</name>
</gene>
<keyword evidence="4 15" id="KW-0479">Metal-binding</keyword>
<feature type="active site" description="Schiff-base intermediate with DNA" evidence="15">
    <location>
        <position position="2"/>
    </location>
</feature>
<dbReference type="NCBIfam" id="NF002211">
    <property type="entry name" value="PRK01103.1"/>
    <property type="match status" value="1"/>
</dbReference>
<feature type="domain" description="Formamidopyrimidine-DNA glycosylase catalytic" evidence="17">
    <location>
        <begin position="2"/>
        <end position="115"/>
    </location>
</feature>
<keyword evidence="7 15" id="KW-0378">Hydrolase</keyword>
<dbReference type="GO" id="GO:0008270">
    <property type="term" value="F:zinc ion binding"/>
    <property type="evidence" value="ECO:0007669"/>
    <property type="project" value="UniProtKB-UniRule"/>
</dbReference>
<dbReference type="SUPFAM" id="SSF57716">
    <property type="entry name" value="Glucocorticoid receptor-like (DNA-binding domain)"/>
    <property type="match status" value="1"/>
</dbReference>
<evidence type="ECO:0000313" key="18">
    <source>
        <dbReference type="EMBL" id="MBI3014181.1"/>
    </source>
</evidence>
<evidence type="ECO:0000256" key="5">
    <source>
        <dbReference type="ARBA" id="ARBA00022763"/>
    </source>
</evidence>
<dbReference type="Proteomes" id="UP000741360">
    <property type="component" value="Unassembled WGS sequence"/>
</dbReference>
<dbReference type="InterPro" id="IPR035937">
    <property type="entry name" value="FPG_N"/>
</dbReference>
<dbReference type="AlphaFoldDB" id="A0A932GN32"/>
<keyword evidence="11 15" id="KW-0456">Lyase</keyword>
<evidence type="ECO:0000256" key="10">
    <source>
        <dbReference type="ARBA" id="ARBA00023204"/>
    </source>
</evidence>
<evidence type="ECO:0000256" key="13">
    <source>
        <dbReference type="ARBA" id="ARBA00023295"/>
    </source>
</evidence>
<evidence type="ECO:0000256" key="4">
    <source>
        <dbReference type="ARBA" id="ARBA00022723"/>
    </source>
</evidence>
<evidence type="ECO:0000256" key="3">
    <source>
        <dbReference type="ARBA" id="ARBA00011245"/>
    </source>
</evidence>
<keyword evidence="5 15" id="KW-0227">DNA damage</keyword>
<dbReference type="InterPro" id="IPR020629">
    <property type="entry name" value="FPG_Glyclase"/>
</dbReference>
<evidence type="ECO:0000259" key="16">
    <source>
        <dbReference type="PROSITE" id="PS51066"/>
    </source>
</evidence>
<proteinExistence type="inferred from homology"/>
<dbReference type="PANTHER" id="PTHR22993">
    <property type="entry name" value="FORMAMIDOPYRIMIDINE-DNA GLYCOSYLASE"/>
    <property type="match status" value="1"/>
</dbReference>
<comment type="catalytic activity">
    <reaction evidence="14 15">
        <text>2'-deoxyribonucleotide-(2'-deoxyribose 5'-phosphate)-2'-deoxyribonucleotide-DNA = a 3'-end 2'-deoxyribonucleotide-(2,3-dehydro-2,3-deoxyribose 5'-phosphate)-DNA + a 5'-end 5'-phospho-2'-deoxyribonucleoside-DNA + H(+)</text>
        <dbReference type="Rhea" id="RHEA:66592"/>
        <dbReference type="Rhea" id="RHEA-COMP:13180"/>
        <dbReference type="Rhea" id="RHEA-COMP:16897"/>
        <dbReference type="Rhea" id="RHEA-COMP:17067"/>
        <dbReference type="ChEBI" id="CHEBI:15378"/>
        <dbReference type="ChEBI" id="CHEBI:136412"/>
        <dbReference type="ChEBI" id="CHEBI:157695"/>
        <dbReference type="ChEBI" id="CHEBI:167181"/>
        <dbReference type="EC" id="4.2.99.18"/>
    </reaction>
</comment>